<reference evidence="2 3" key="1">
    <citation type="submission" date="2019-12" db="EMBL/GenBank/DDBJ databases">
        <title>Spirosoma sp. HMF4905 genome sequencing and assembly.</title>
        <authorList>
            <person name="Kang H."/>
            <person name="Cha I."/>
            <person name="Kim H."/>
            <person name="Joh K."/>
        </authorList>
    </citation>
    <scope>NUCLEOTIDE SEQUENCE [LARGE SCALE GENOMIC DNA]</scope>
    <source>
        <strain evidence="2 3">HMF4905</strain>
    </source>
</reference>
<feature type="signal peptide" evidence="1">
    <location>
        <begin position="1"/>
        <end position="20"/>
    </location>
</feature>
<keyword evidence="1" id="KW-0732">Signal</keyword>
<dbReference type="AlphaFoldDB" id="A0A7K1S5C8"/>
<evidence type="ECO:0000256" key="1">
    <source>
        <dbReference type="SAM" id="SignalP"/>
    </source>
</evidence>
<gene>
    <name evidence="2" type="ORF">GO755_03035</name>
</gene>
<evidence type="ECO:0008006" key="4">
    <source>
        <dbReference type="Google" id="ProtNLM"/>
    </source>
</evidence>
<keyword evidence="3" id="KW-1185">Reference proteome</keyword>
<name>A0A7K1S5C8_9BACT</name>
<protein>
    <recommendedName>
        <fullName evidence="4">Secretion system C-terminal sorting domain-containing protein</fullName>
    </recommendedName>
</protein>
<proteinExistence type="predicted"/>
<evidence type="ECO:0000313" key="2">
    <source>
        <dbReference type="EMBL" id="MVM28994.1"/>
    </source>
</evidence>
<evidence type="ECO:0000313" key="3">
    <source>
        <dbReference type="Proteomes" id="UP000436006"/>
    </source>
</evidence>
<accession>A0A7K1S5C8</accession>
<comment type="caution">
    <text evidence="2">The sequence shown here is derived from an EMBL/GenBank/DDBJ whole genome shotgun (WGS) entry which is preliminary data.</text>
</comment>
<dbReference type="EMBL" id="WPIN01000001">
    <property type="protein sequence ID" value="MVM28994.1"/>
    <property type="molecule type" value="Genomic_DNA"/>
</dbReference>
<sequence length="134" mass="15058">MNTIILALLLAFSFSLSASANPDLPQANKKNRPTKLARYQLGAYLTADGAKLRINVDKELEGQVYLQLLDHKGKLYFDRILDTGESFIRLSLDLTDLTDGDYKLKVSNGLEMEIREIKITTKQPTTLTRTLTVL</sequence>
<organism evidence="2 3">
    <name type="scientific">Spirosoma arboris</name>
    <dbReference type="NCBI Taxonomy" id="2682092"/>
    <lineage>
        <taxon>Bacteria</taxon>
        <taxon>Pseudomonadati</taxon>
        <taxon>Bacteroidota</taxon>
        <taxon>Cytophagia</taxon>
        <taxon>Cytophagales</taxon>
        <taxon>Cytophagaceae</taxon>
        <taxon>Spirosoma</taxon>
    </lineage>
</organism>
<dbReference type="Proteomes" id="UP000436006">
    <property type="component" value="Unassembled WGS sequence"/>
</dbReference>
<feature type="chain" id="PRO_5029708012" description="Secretion system C-terminal sorting domain-containing protein" evidence="1">
    <location>
        <begin position="21"/>
        <end position="134"/>
    </location>
</feature>
<dbReference type="RefSeq" id="WP_157583077.1">
    <property type="nucleotide sequence ID" value="NZ_WPIN01000001.1"/>
</dbReference>